<name>A0ACA9Y6D6_9ASCO</name>
<proteinExistence type="predicted"/>
<protein>
    <submittedName>
        <fullName evidence="1">Uncharacterized protein</fullName>
    </submittedName>
</protein>
<reference evidence="1" key="1">
    <citation type="submission" date="2022-06" db="EMBL/GenBank/DDBJ databases">
        <authorList>
            <person name="Legras J.-L."/>
            <person name="Devillers H."/>
            <person name="Grondin C."/>
        </authorList>
    </citation>
    <scope>NUCLEOTIDE SEQUENCE</scope>
    <source>
        <strain evidence="1">CLIB 1444</strain>
    </source>
</reference>
<evidence type="ECO:0000313" key="2">
    <source>
        <dbReference type="Proteomes" id="UP001152531"/>
    </source>
</evidence>
<dbReference type="Proteomes" id="UP001152531">
    <property type="component" value="Unassembled WGS sequence"/>
</dbReference>
<comment type="caution">
    <text evidence="1">The sequence shown here is derived from an EMBL/GenBank/DDBJ whole genome shotgun (WGS) entry which is preliminary data.</text>
</comment>
<organism evidence="1 2">
    <name type="scientific">[Candida] jaroonii</name>
    <dbReference type="NCBI Taxonomy" id="467808"/>
    <lineage>
        <taxon>Eukaryota</taxon>
        <taxon>Fungi</taxon>
        <taxon>Dikarya</taxon>
        <taxon>Ascomycota</taxon>
        <taxon>Saccharomycotina</taxon>
        <taxon>Pichiomycetes</taxon>
        <taxon>Debaryomycetaceae</taxon>
        <taxon>Yamadazyma</taxon>
    </lineage>
</organism>
<gene>
    <name evidence="1" type="ORF">CLIB1444_04S03290</name>
</gene>
<evidence type="ECO:0000313" key="1">
    <source>
        <dbReference type="EMBL" id="CAH6720580.1"/>
    </source>
</evidence>
<sequence length="915" mass="100761">MFSRRNRRSVHGTAYTGVNHQAPPSSQPNSGALAAALTIGQNIKNGGNGTISRSPSITPVQRNSSIQRSSSIQRPIQHSGSIQHLGPPIKSNSLLKRSPSVQNVRPNSAHYPSSPAKSNNSNFHSFDDSLGDISEDYDNHDTVRDLKLSHKEVKMVKKYIPTPNGIKIIEVPESNVQKEISRNNSIRSGLNIPRSSSINSLSKTAKRKPSSRLSSIIKSPPLTEVPEFESAARKSKATSPEQMELNALQNKIKEEKEMSEQLELKRLEYEQLREKRLAEENKLAQMMNGGGSDPTTATEGDAPDVSVPTIHYETSSPTINEAVDHKNIDAPILNDVSTLETEGDQFISPVASNTKDNESQTSDYPSIDQSSNIEKNLDDDFTSELGSDVEVPVVNPKNVLVDELESDIEPEPTFDTSKLKVDEVDIKQSYDDTLINDSQIDNTAIENTLTHDNHGGYQYDTSVDEVSVTNGANFNDAANDFGIEEVAVSAENTPKDKEPHPTFDDIPSIITDQVDHPVPEAADDVLVMEDEANNELKAPTMLNEGSSTSSISSDASPSRTAKKPMKSAMKNSTSFYNNNNVSNSSSNAARDVYISLTTAENTRLNSKLSSSQLIDQSAYGQSRYPTAPSTKRMSTTLRKAPPPTNGMAKTLRPQSYAEPPRDQPRDQPRMDHQRDHQRDQPRMDNGRNQNGFSRPMSQMEPEVKPRMSNRSLRDRSSVYVQPMSAHPALDPNYQSPSKLKAAELYAKAKKRPVSTFNLQRKSSFSNEHSTPSDGKVMQRTTLRDPQPSGHPSGHHPSHASHPGHHTSHPNHPTQAQYSSLDPHTQPQPKVTTPTKSRFADSDDEGPIFSPDSAFSSRIADSDDNNSTAPPPSVNKYQDPILTLRSHPNKKQGKPAPKEKEKKKIGGRLKKLFGRS</sequence>
<accession>A0ACA9Y6D6</accession>
<dbReference type="EMBL" id="CALSDN010000004">
    <property type="protein sequence ID" value="CAH6720580.1"/>
    <property type="molecule type" value="Genomic_DNA"/>
</dbReference>
<keyword evidence="2" id="KW-1185">Reference proteome</keyword>